<evidence type="ECO:0000313" key="2">
    <source>
        <dbReference type="Proteomes" id="UP001066276"/>
    </source>
</evidence>
<protein>
    <submittedName>
        <fullName evidence="1">Uncharacterized protein</fullName>
    </submittedName>
</protein>
<accession>A0AAV7Q028</accession>
<reference evidence="1" key="1">
    <citation type="journal article" date="2022" name="bioRxiv">
        <title>Sequencing and chromosome-scale assembly of the giantPleurodeles waltlgenome.</title>
        <authorList>
            <person name="Brown T."/>
            <person name="Elewa A."/>
            <person name="Iarovenko S."/>
            <person name="Subramanian E."/>
            <person name="Araus A.J."/>
            <person name="Petzold A."/>
            <person name="Susuki M."/>
            <person name="Suzuki K.-i.T."/>
            <person name="Hayashi T."/>
            <person name="Toyoda A."/>
            <person name="Oliveira C."/>
            <person name="Osipova E."/>
            <person name="Leigh N.D."/>
            <person name="Simon A."/>
            <person name="Yun M.H."/>
        </authorList>
    </citation>
    <scope>NUCLEOTIDE SEQUENCE</scope>
    <source>
        <strain evidence="1">20211129_DDA</strain>
        <tissue evidence="1">Liver</tissue>
    </source>
</reference>
<comment type="caution">
    <text evidence="1">The sequence shown here is derived from an EMBL/GenBank/DDBJ whole genome shotgun (WGS) entry which is preliminary data.</text>
</comment>
<keyword evidence="2" id="KW-1185">Reference proteome</keyword>
<dbReference type="AlphaFoldDB" id="A0AAV7Q028"/>
<organism evidence="1 2">
    <name type="scientific">Pleurodeles waltl</name>
    <name type="common">Iberian ribbed newt</name>
    <dbReference type="NCBI Taxonomy" id="8319"/>
    <lineage>
        <taxon>Eukaryota</taxon>
        <taxon>Metazoa</taxon>
        <taxon>Chordata</taxon>
        <taxon>Craniata</taxon>
        <taxon>Vertebrata</taxon>
        <taxon>Euteleostomi</taxon>
        <taxon>Amphibia</taxon>
        <taxon>Batrachia</taxon>
        <taxon>Caudata</taxon>
        <taxon>Salamandroidea</taxon>
        <taxon>Salamandridae</taxon>
        <taxon>Pleurodelinae</taxon>
        <taxon>Pleurodeles</taxon>
    </lineage>
</organism>
<dbReference type="Proteomes" id="UP001066276">
    <property type="component" value="Chromosome 7"/>
</dbReference>
<gene>
    <name evidence="1" type="ORF">NDU88_011197</name>
</gene>
<sequence>MAALGLRTSSSRVCVGNRSQEWLRPEMAAMGLHMCTSSSRECVGNRSQEWLRPEMAATGLRMRTSSSRECVEQERLRPGMAPWACTCTPTAAESVWGTGARSG</sequence>
<proteinExistence type="predicted"/>
<name>A0AAV7Q028_PLEWA</name>
<dbReference type="EMBL" id="JANPWB010000011">
    <property type="protein sequence ID" value="KAJ1132896.1"/>
    <property type="molecule type" value="Genomic_DNA"/>
</dbReference>
<evidence type="ECO:0000313" key="1">
    <source>
        <dbReference type="EMBL" id="KAJ1132896.1"/>
    </source>
</evidence>